<sequence length="395" mass="43158">MKPATQVPGTAPLTATAYTGSDLPVAKRRRPSGSPHAWSKQTLTDRQAARLASCTATRRDHRLSAFAADDAVLSKPSTPAWAGASILSRLLNLAFSIPALSTALKQTAKTKIISEAEQKGVPWQQTVADLQGSSQVYELEAMLRNAALHYPQYYLQEFHAYPEGNLGWLPAFEAEPATDLVAVRSLAQKGLSPAEAQQQLRNSINRAIQEYITAYDACDPGSIVDLGCGVGISSRSLAEHFASAQSVLGIDLSPFFLAVAELRRREAPQRSWSWSSRTSYRHGLCEATELPDASVDLVNASFLVHECTAEACAEIVREARRVLRPGGILALTDNDPGSQVLKEMNVMMVLRKITEPWADQFYMLDQEALLRDNGFQSVQCRGISLRHRVVLGQAV</sequence>
<gene>
    <name evidence="2" type="ORF">WJX73_005647</name>
</gene>
<comment type="caution">
    <text evidence="2">The sequence shown here is derived from an EMBL/GenBank/DDBJ whole genome shotgun (WGS) entry which is preliminary data.</text>
</comment>
<keyword evidence="3" id="KW-1185">Reference proteome</keyword>
<dbReference type="PANTHER" id="PTHR42912">
    <property type="entry name" value="METHYLTRANSFERASE"/>
    <property type="match status" value="1"/>
</dbReference>
<name>A0AAW1PZM9_9CHLO</name>
<dbReference type="InterPro" id="IPR029063">
    <property type="entry name" value="SAM-dependent_MTases_sf"/>
</dbReference>
<proteinExistence type="predicted"/>
<dbReference type="Pfam" id="PF08241">
    <property type="entry name" value="Methyltransf_11"/>
    <property type="match status" value="1"/>
</dbReference>
<dbReference type="AlphaFoldDB" id="A0AAW1PZM9"/>
<evidence type="ECO:0000259" key="1">
    <source>
        <dbReference type="Pfam" id="PF08241"/>
    </source>
</evidence>
<evidence type="ECO:0000313" key="2">
    <source>
        <dbReference type="EMBL" id="KAK9813537.1"/>
    </source>
</evidence>
<reference evidence="2 3" key="1">
    <citation type="journal article" date="2024" name="Nat. Commun.">
        <title>Phylogenomics reveals the evolutionary origins of lichenization in chlorophyte algae.</title>
        <authorList>
            <person name="Puginier C."/>
            <person name="Libourel C."/>
            <person name="Otte J."/>
            <person name="Skaloud P."/>
            <person name="Haon M."/>
            <person name="Grisel S."/>
            <person name="Petersen M."/>
            <person name="Berrin J.G."/>
            <person name="Delaux P.M."/>
            <person name="Dal Grande F."/>
            <person name="Keller J."/>
        </authorList>
    </citation>
    <scope>NUCLEOTIDE SEQUENCE [LARGE SCALE GENOMIC DNA]</scope>
    <source>
        <strain evidence="2 3">SAG 2036</strain>
    </source>
</reference>
<protein>
    <recommendedName>
        <fullName evidence="1">Methyltransferase type 11 domain-containing protein</fullName>
    </recommendedName>
</protein>
<dbReference type="Proteomes" id="UP001465755">
    <property type="component" value="Unassembled WGS sequence"/>
</dbReference>
<dbReference type="SUPFAM" id="SSF53335">
    <property type="entry name" value="S-adenosyl-L-methionine-dependent methyltransferases"/>
    <property type="match status" value="1"/>
</dbReference>
<accession>A0AAW1PZM9</accession>
<evidence type="ECO:0000313" key="3">
    <source>
        <dbReference type="Proteomes" id="UP001465755"/>
    </source>
</evidence>
<dbReference type="CDD" id="cd02440">
    <property type="entry name" value="AdoMet_MTases"/>
    <property type="match status" value="1"/>
</dbReference>
<feature type="domain" description="Methyltransferase type 11" evidence="1">
    <location>
        <begin position="224"/>
        <end position="330"/>
    </location>
</feature>
<dbReference type="GO" id="GO:0008757">
    <property type="term" value="F:S-adenosylmethionine-dependent methyltransferase activity"/>
    <property type="evidence" value="ECO:0007669"/>
    <property type="project" value="InterPro"/>
</dbReference>
<dbReference type="InterPro" id="IPR013216">
    <property type="entry name" value="Methyltransf_11"/>
</dbReference>
<dbReference type="PANTHER" id="PTHR42912:SF80">
    <property type="entry name" value="METHYLTRANSFERASE DOMAIN-CONTAINING PROTEIN"/>
    <property type="match status" value="1"/>
</dbReference>
<organism evidence="2 3">
    <name type="scientific">Symbiochloris irregularis</name>
    <dbReference type="NCBI Taxonomy" id="706552"/>
    <lineage>
        <taxon>Eukaryota</taxon>
        <taxon>Viridiplantae</taxon>
        <taxon>Chlorophyta</taxon>
        <taxon>core chlorophytes</taxon>
        <taxon>Trebouxiophyceae</taxon>
        <taxon>Trebouxiales</taxon>
        <taxon>Trebouxiaceae</taxon>
        <taxon>Symbiochloris</taxon>
    </lineage>
</organism>
<dbReference type="Gene3D" id="3.40.50.150">
    <property type="entry name" value="Vaccinia Virus protein VP39"/>
    <property type="match status" value="1"/>
</dbReference>
<dbReference type="EMBL" id="JALJOQ010000004">
    <property type="protein sequence ID" value="KAK9813537.1"/>
    <property type="molecule type" value="Genomic_DNA"/>
</dbReference>
<dbReference type="InterPro" id="IPR050508">
    <property type="entry name" value="Methyltransf_Superfamily"/>
</dbReference>